<proteinExistence type="predicted"/>
<sequence>MSQLHSVRDNVHPVFQLGRASTRRLIHLILDELAEVVPEQPLFSFSKTQHPQDGFTDVSAKCFANAINRTAWWLADNLGKPSNFETVAYIRSSKSSADRIYTDPGS</sequence>
<evidence type="ECO:0000313" key="1">
    <source>
        <dbReference type="EMBL" id="KAK5626991.1"/>
    </source>
</evidence>
<gene>
    <name evidence="1" type="ORF">RRF57_002706</name>
</gene>
<dbReference type="AlphaFoldDB" id="A0AAN7Z714"/>
<keyword evidence="2" id="KW-1185">Reference proteome</keyword>
<dbReference type="EMBL" id="JAWHQM010000004">
    <property type="protein sequence ID" value="KAK5626991.1"/>
    <property type="molecule type" value="Genomic_DNA"/>
</dbReference>
<name>A0AAN7Z714_9PEZI</name>
<evidence type="ECO:0000313" key="2">
    <source>
        <dbReference type="Proteomes" id="UP001305414"/>
    </source>
</evidence>
<dbReference type="Proteomes" id="UP001305414">
    <property type="component" value="Unassembled WGS sequence"/>
</dbReference>
<organism evidence="1 2">
    <name type="scientific">Xylaria bambusicola</name>
    <dbReference type="NCBI Taxonomy" id="326684"/>
    <lineage>
        <taxon>Eukaryota</taxon>
        <taxon>Fungi</taxon>
        <taxon>Dikarya</taxon>
        <taxon>Ascomycota</taxon>
        <taxon>Pezizomycotina</taxon>
        <taxon>Sordariomycetes</taxon>
        <taxon>Xylariomycetidae</taxon>
        <taxon>Xylariales</taxon>
        <taxon>Xylariaceae</taxon>
        <taxon>Xylaria</taxon>
    </lineage>
</organism>
<accession>A0AAN7Z714</accession>
<protein>
    <submittedName>
        <fullName evidence="1">Uncharacterized protein</fullName>
    </submittedName>
</protein>
<comment type="caution">
    <text evidence="1">The sequence shown here is derived from an EMBL/GenBank/DDBJ whole genome shotgun (WGS) entry which is preliminary data.</text>
</comment>
<reference evidence="1 2" key="1">
    <citation type="submission" date="2023-10" db="EMBL/GenBank/DDBJ databases">
        <title>Draft genome sequence of Xylaria bambusicola isolate GMP-LS, the root and basal stem rot pathogen of sugarcane in Indonesia.</title>
        <authorList>
            <person name="Selvaraj P."/>
            <person name="Muralishankar V."/>
            <person name="Muruganantham S."/>
            <person name="Sp S."/>
            <person name="Haryani S."/>
            <person name="Lau K.J.X."/>
            <person name="Naqvi N.I."/>
        </authorList>
    </citation>
    <scope>NUCLEOTIDE SEQUENCE [LARGE SCALE GENOMIC DNA]</scope>
    <source>
        <strain evidence="1">GMP-LS</strain>
    </source>
</reference>